<dbReference type="AlphaFoldDB" id="A0A0C2JYV3"/>
<dbReference type="EMBL" id="JWZT01000283">
    <property type="protein sequence ID" value="KII74763.1"/>
    <property type="molecule type" value="Genomic_DNA"/>
</dbReference>
<dbReference type="Proteomes" id="UP000031668">
    <property type="component" value="Unassembled WGS sequence"/>
</dbReference>
<dbReference type="Pfam" id="PF14492">
    <property type="entry name" value="EFG_III"/>
    <property type="match status" value="1"/>
</dbReference>
<evidence type="ECO:0000256" key="3">
    <source>
        <dbReference type="ARBA" id="ARBA00022917"/>
    </source>
</evidence>
<keyword evidence="2 6" id="KW-0251">Elongation factor</keyword>
<dbReference type="Gene3D" id="3.30.70.870">
    <property type="entry name" value="Elongation Factor G (Translational Gtpase), domain 3"/>
    <property type="match status" value="1"/>
</dbReference>
<keyword evidence="1" id="KW-0547">Nucleotide-binding</keyword>
<dbReference type="PANTHER" id="PTHR43636">
    <property type="entry name" value="ELONGATION FACTOR G, MITOCHONDRIAL"/>
    <property type="match status" value="1"/>
</dbReference>
<keyword evidence="3" id="KW-0648">Protein biosynthesis</keyword>
<dbReference type="SUPFAM" id="SSF54211">
    <property type="entry name" value="Ribosomal protein S5 domain 2-like"/>
    <property type="match status" value="1"/>
</dbReference>
<dbReference type="Gene3D" id="3.30.230.10">
    <property type="match status" value="1"/>
</dbReference>
<dbReference type="InterPro" id="IPR020568">
    <property type="entry name" value="Ribosomal_Su5_D2-typ_SF"/>
</dbReference>
<dbReference type="InterPro" id="IPR041095">
    <property type="entry name" value="EFG_II"/>
</dbReference>
<dbReference type="GO" id="GO:0003746">
    <property type="term" value="F:translation elongation factor activity"/>
    <property type="evidence" value="ECO:0007669"/>
    <property type="project" value="UniProtKB-KW"/>
</dbReference>
<feature type="domain" description="Translation elongation factor EFG/EF2" evidence="5">
    <location>
        <begin position="72"/>
        <end position="168"/>
    </location>
</feature>
<dbReference type="OrthoDB" id="198619at2759"/>
<dbReference type="GO" id="GO:0003924">
    <property type="term" value="F:GTPase activity"/>
    <property type="evidence" value="ECO:0007669"/>
    <property type="project" value="TreeGrafter"/>
</dbReference>
<evidence type="ECO:0000313" key="6">
    <source>
        <dbReference type="EMBL" id="KII74763.1"/>
    </source>
</evidence>
<evidence type="ECO:0000256" key="1">
    <source>
        <dbReference type="ARBA" id="ARBA00022741"/>
    </source>
</evidence>
<gene>
    <name evidence="6" type="ORF">RF11_00529</name>
</gene>
<proteinExistence type="predicted"/>
<dbReference type="GO" id="GO:0005739">
    <property type="term" value="C:mitochondrion"/>
    <property type="evidence" value="ECO:0007669"/>
    <property type="project" value="TreeGrafter"/>
</dbReference>
<keyword evidence="4" id="KW-0342">GTP-binding</keyword>
<evidence type="ECO:0000256" key="4">
    <source>
        <dbReference type="ARBA" id="ARBA00023134"/>
    </source>
</evidence>
<evidence type="ECO:0000259" key="5">
    <source>
        <dbReference type="SMART" id="SM00889"/>
    </source>
</evidence>
<protein>
    <submittedName>
        <fullName evidence="6">Elongation factor G, mitochondrial</fullName>
    </submittedName>
</protein>
<dbReference type="PANTHER" id="PTHR43636:SF2">
    <property type="entry name" value="ELONGATION FACTOR G, MITOCHONDRIAL"/>
    <property type="match status" value="1"/>
</dbReference>
<comment type="caution">
    <text evidence="6">The sequence shown here is derived from an EMBL/GenBank/DDBJ whole genome shotgun (WGS) entry which is preliminary data.</text>
</comment>
<sequence length="169" mass="19369">MSLSVEAKSSDDMLKLAKAFNKFQKEDPTFRIHSEPETRQTIMSGMGELHLEIYTQRLNLEYNIKINAGKPKVSYRETLREVERYDYLHKRQSGGRGQYAHIKGRIEPLPNSLYDNIEFLDETCGMAIPKNYIPSIQKGFYEACERGCLSGHKISGIRFVIETGAECVN</sequence>
<organism evidence="6 7">
    <name type="scientific">Thelohanellus kitauei</name>
    <name type="common">Myxosporean</name>
    <dbReference type="NCBI Taxonomy" id="669202"/>
    <lineage>
        <taxon>Eukaryota</taxon>
        <taxon>Metazoa</taxon>
        <taxon>Cnidaria</taxon>
        <taxon>Myxozoa</taxon>
        <taxon>Myxosporea</taxon>
        <taxon>Bivalvulida</taxon>
        <taxon>Platysporina</taxon>
        <taxon>Myxobolidae</taxon>
        <taxon>Thelohanellus</taxon>
    </lineage>
</organism>
<dbReference type="SUPFAM" id="SSF54980">
    <property type="entry name" value="EF-G C-terminal domain-like"/>
    <property type="match status" value="1"/>
</dbReference>
<name>A0A0C2JYV3_THEKT</name>
<dbReference type="CDD" id="cd16262">
    <property type="entry name" value="EFG_III"/>
    <property type="match status" value="1"/>
</dbReference>
<keyword evidence="7" id="KW-1185">Reference proteome</keyword>
<dbReference type="Pfam" id="PF03764">
    <property type="entry name" value="EFG_IV"/>
    <property type="match status" value="1"/>
</dbReference>
<dbReference type="FunFam" id="3.30.70.870:FF:000001">
    <property type="entry name" value="Elongation factor G"/>
    <property type="match status" value="1"/>
</dbReference>
<evidence type="ECO:0000256" key="2">
    <source>
        <dbReference type="ARBA" id="ARBA00022768"/>
    </source>
</evidence>
<dbReference type="SMART" id="SM00889">
    <property type="entry name" value="EFG_IV"/>
    <property type="match status" value="1"/>
</dbReference>
<dbReference type="InterPro" id="IPR014721">
    <property type="entry name" value="Ribsml_uS5_D2-typ_fold_subgr"/>
</dbReference>
<dbReference type="GO" id="GO:0070125">
    <property type="term" value="P:mitochondrial translational elongation"/>
    <property type="evidence" value="ECO:0007669"/>
    <property type="project" value="TreeGrafter"/>
</dbReference>
<accession>A0A0C2JYV3</accession>
<dbReference type="InterPro" id="IPR035647">
    <property type="entry name" value="EFG_III/V"/>
</dbReference>
<reference evidence="6 7" key="1">
    <citation type="journal article" date="2014" name="Genome Biol. Evol.">
        <title>The genome of the myxosporean Thelohanellus kitauei shows adaptations to nutrient acquisition within its fish host.</title>
        <authorList>
            <person name="Yang Y."/>
            <person name="Xiong J."/>
            <person name="Zhou Z."/>
            <person name="Huo F."/>
            <person name="Miao W."/>
            <person name="Ran C."/>
            <person name="Liu Y."/>
            <person name="Zhang J."/>
            <person name="Feng J."/>
            <person name="Wang M."/>
            <person name="Wang M."/>
            <person name="Wang L."/>
            <person name="Yao B."/>
        </authorList>
    </citation>
    <scope>NUCLEOTIDE SEQUENCE [LARGE SCALE GENOMIC DNA]</scope>
    <source>
        <strain evidence="6">Wuqing</strain>
    </source>
</reference>
<dbReference type="InterPro" id="IPR005517">
    <property type="entry name" value="Transl_elong_EFG/EF2_IV"/>
</dbReference>
<evidence type="ECO:0000313" key="7">
    <source>
        <dbReference type="Proteomes" id="UP000031668"/>
    </source>
</evidence>
<dbReference type="GO" id="GO:0005525">
    <property type="term" value="F:GTP binding"/>
    <property type="evidence" value="ECO:0007669"/>
    <property type="project" value="UniProtKB-KW"/>
</dbReference>
<dbReference type="InterPro" id="IPR009022">
    <property type="entry name" value="EFG_III"/>
</dbReference>